<comment type="pathway">
    <text evidence="3">Porphyrin-containing compound metabolism; protoporphyrin-IX biosynthesis; coproporphyrinogen-III from 5-aminolevulinate: step 1/4.</text>
</comment>
<protein>
    <recommendedName>
        <fullName evidence="17">Delta-aminolevulinic acid dehydratase</fullName>
        <ecNumber evidence="17">4.2.1.24</ecNumber>
    </recommendedName>
</protein>
<comment type="similarity">
    <text evidence="4 18">Belongs to the ALAD family.</text>
</comment>
<dbReference type="GO" id="GO:0004655">
    <property type="term" value="F:porphobilinogen synthase activity"/>
    <property type="evidence" value="ECO:0007669"/>
    <property type="project" value="UniProtKB-EC"/>
</dbReference>
<keyword evidence="6" id="KW-0021">Allosteric enzyme</keyword>
<dbReference type="PROSITE" id="PS00169">
    <property type="entry name" value="D_ALA_DEHYDRATASE"/>
    <property type="match status" value="1"/>
</dbReference>
<name>A0A250X1X5_9CHLO</name>
<dbReference type="GO" id="GO:0005829">
    <property type="term" value="C:cytosol"/>
    <property type="evidence" value="ECO:0007669"/>
    <property type="project" value="TreeGrafter"/>
</dbReference>
<evidence type="ECO:0000256" key="9">
    <source>
        <dbReference type="ARBA" id="ARBA00022842"/>
    </source>
</evidence>
<dbReference type="SUPFAM" id="SSF51569">
    <property type="entry name" value="Aldolase"/>
    <property type="match status" value="1"/>
</dbReference>
<accession>A0A250X1X5</accession>
<dbReference type="CDD" id="cd04823">
    <property type="entry name" value="ALAD_PBGS_aspartate_rich"/>
    <property type="match status" value="1"/>
</dbReference>
<keyword evidence="11" id="KW-0350">Heme biosynthesis</keyword>
<dbReference type="GO" id="GO:0015995">
    <property type="term" value="P:chlorophyll biosynthetic process"/>
    <property type="evidence" value="ECO:0007669"/>
    <property type="project" value="UniProtKB-KW"/>
</dbReference>
<evidence type="ECO:0000256" key="2">
    <source>
        <dbReference type="ARBA" id="ARBA00004229"/>
    </source>
</evidence>
<sequence length="395" mass="43510">MLLKQSSSKAVVPTRTSRSSLVVCNVSSVEKPTTVTVKPKAGVPEGTPVVPPQDLPSRPRRNRRSETFRSAMRESFVSPSNFILPIFVHEDSDKNVPISSMPGVFRLAYGKKVVDAVAEARSLGINQVVIFPKTPEHLKTSCGKEAFNNNGLSQRTIRLLKDSFPDLEVYTDVALDPYNTDGHDGIVRDDGVILNDETVEFLCRQAVSQAEAGADVVSPSDMMDGRVAAIRRALDREGHTHVSIMSYTAKYASAYYGPFRDALASAPKPGQAHRIIPPNKKTYQMDPANYREALRECRTDEAEGADIMMVKPGMPYLDVIRLLKDNSTLPIAVYQVSGEYALLKAAAERGWVNEKDAVLEALMCFRRAGADLILTYYGVEAAKWMAGDALLRTRN</sequence>
<dbReference type="GO" id="GO:0008270">
    <property type="term" value="F:zinc ion binding"/>
    <property type="evidence" value="ECO:0007669"/>
    <property type="project" value="TreeGrafter"/>
</dbReference>
<comment type="caution">
    <text evidence="20">The sequence shown here is derived from an EMBL/GenBank/DDBJ whole genome shotgun (WGS) entry which is preliminary data.</text>
</comment>
<evidence type="ECO:0000256" key="3">
    <source>
        <dbReference type="ARBA" id="ARBA00004694"/>
    </source>
</evidence>
<comment type="function">
    <text evidence="15">Catalyzes an early step in the biosynthesis of tetrapyrroles. Binds two molecules of 5-aminolevulinate per subunit, each at a distinct site, and catalyzes their condensation to form porphobilinogen.</text>
</comment>
<keyword evidence="9" id="KW-0460">Magnesium</keyword>
<dbReference type="OrthoDB" id="1530at2759"/>
<comment type="catalytic activity">
    <reaction evidence="16 17">
        <text>2 5-aminolevulinate = porphobilinogen + 2 H2O + H(+)</text>
        <dbReference type="Rhea" id="RHEA:24064"/>
        <dbReference type="ChEBI" id="CHEBI:15377"/>
        <dbReference type="ChEBI" id="CHEBI:15378"/>
        <dbReference type="ChEBI" id="CHEBI:58126"/>
        <dbReference type="ChEBI" id="CHEBI:356416"/>
        <dbReference type="EC" id="4.2.1.24"/>
    </reaction>
</comment>
<keyword evidence="14 17" id="KW-0627">Porphyrin biosynthesis</keyword>
<feature type="region of interest" description="Disordered" evidence="19">
    <location>
        <begin position="38"/>
        <end position="65"/>
    </location>
</feature>
<evidence type="ECO:0000256" key="15">
    <source>
        <dbReference type="ARBA" id="ARBA00025628"/>
    </source>
</evidence>
<evidence type="ECO:0000256" key="13">
    <source>
        <dbReference type="ARBA" id="ARBA00023239"/>
    </source>
</evidence>
<gene>
    <name evidence="20" type="ORF">CEUSTIGMA_g4539.t1</name>
</gene>
<dbReference type="EC" id="4.2.1.24" evidence="17"/>
<keyword evidence="21" id="KW-1185">Reference proteome</keyword>
<dbReference type="InterPro" id="IPR013785">
    <property type="entry name" value="Aldolase_TIM"/>
</dbReference>
<evidence type="ECO:0000256" key="11">
    <source>
        <dbReference type="ARBA" id="ARBA00023133"/>
    </source>
</evidence>
<evidence type="ECO:0000256" key="4">
    <source>
        <dbReference type="ARBA" id="ARBA00008055"/>
    </source>
</evidence>
<keyword evidence="8" id="KW-0479">Metal-binding</keyword>
<evidence type="ECO:0000256" key="1">
    <source>
        <dbReference type="ARBA" id="ARBA00001946"/>
    </source>
</evidence>
<evidence type="ECO:0000256" key="10">
    <source>
        <dbReference type="ARBA" id="ARBA00022946"/>
    </source>
</evidence>
<dbReference type="InterPro" id="IPR001731">
    <property type="entry name" value="ALAD"/>
</dbReference>
<dbReference type="PANTHER" id="PTHR11458">
    <property type="entry name" value="DELTA-AMINOLEVULINIC ACID DEHYDRATASE"/>
    <property type="match status" value="1"/>
</dbReference>
<keyword evidence="10" id="KW-0809">Transit peptide</keyword>
<evidence type="ECO:0000256" key="14">
    <source>
        <dbReference type="ARBA" id="ARBA00023244"/>
    </source>
</evidence>
<dbReference type="AlphaFoldDB" id="A0A250X1X5"/>
<dbReference type="SMART" id="SM01004">
    <property type="entry name" value="ALAD"/>
    <property type="match status" value="1"/>
</dbReference>
<evidence type="ECO:0000256" key="6">
    <source>
        <dbReference type="ARBA" id="ARBA00022533"/>
    </source>
</evidence>
<proteinExistence type="inferred from homology"/>
<keyword evidence="13 17" id="KW-0456">Lyase</keyword>
<evidence type="ECO:0000256" key="5">
    <source>
        <dbReference type="ARBA" id="ARBA00022528"/>
    </source>
</evidence>
<dbReference type="Gene3D" id="3.20.20.70">
    <property type="entry name" value="Aldolase class I"/>
    <property type="match status" value="1"/>
</dbReference>
<dbReference type="FunFam" id="3.20.20.70:FF:000101">
    <property type="entry name" value="Delta-aminolevulinic acid dehydratase"/>
    <property type="match status" value="1"/>
</dbReference>
<dbReference type="GO" id="GO:0006782">
    <property type="term" value="P:protoporphyrinogen IX biosynthetic process"/>
    <property type="evidence" value="ECO:0007669"/>
    <property type="project" value="UniProtKB-UniPathway"/>
</dbReference>
<keyword evidence="12" id="KW-0149">Chlorophyll biosynthesis</keyword>
<organism evidence="20 21">
    <name type="scientific">Chlamydomonas eustigma</name>
    <dbReference type="NCBI Taxonomy" id="1157962"/>
    <lineage>
        <taxon>Eukaryota</taxon>
        <taxon>Viridiplantae</taxon>
        <taxon>Chlorophyta</taxon>
        <taxon>core chlorophytes</taxon>
        <taxon>Chlorophyceae</taxon>
        <taxon>CS clade</taxon>
        <taxon>Chlamydomonadales</taxon>
        <taxon>Chlamydomonadaceae</taxon>
        <taxon>Chlamydomonas</taxon>
    </lineage>
</organism>
<evidence type="ECO:0000256" key="16">
    <source>
        <dbReference type="ARBA" id="ARBA00047651"/>
    </source>
</evidence>
<dbReference type="UniPathway" id="UPA00251">
    <property type="reaction ID" value="UER00318"/>
</dbReference>
<evidence type="ECO:0000256" key="8">
    <source>
        <dbReference type="ARBA" id="ARBA00022723"/>
    </source>
</evidence>
<evidence type="ECO:0000313" key="20">
    <source>
        <dbReference type="EMBL" id="GAX77093.1"/>
    </source>
</evidence>
<dbReference type="EMBL" id="BEGY01000022">
    <property type="protein sequence ID" value="GAX77093.1"/>
    <property type="molecule type" value="Genomic_DNA"/>
</dbReference>
<dbReference type="NCBIfam" id="NF006762">
    <property type="entry name" value="PRK09283.1"/>
    <property type="match status" value="1"/>
</dbReference>
<keyword evidence="7" id="KW-0934">Plastid</keyword>
<dbReference type="STRING" id="1157962.A0A250X1X5"/>
<evidence type="ECO:0000313" key="21">
    <source>
        <dbReference type="Proteomes" id="UP000232323"/>
    </source>
</evidence>
<dbReference type="InterPro" id="IPR030656">
    <property type="entry name" value="ALAD_AS"/>
</dbReference>
<keyword evidence="5" id="KW-0150">Chloroplast</keyword>
<comment type="subcellular location">
    <subcellularLocation>
        <location evidence="2">Plastid</location>
        <location evidence="2">Chloroplast</location>
    </subcellularLocation>
</comment>
<dbReference type="Pfam" id="PF00490">
    <property type="entry name" value="ALAD"/>
    <property type="match status" value="1"/>
</dbReference>
<dbReference type="GO" id="GO:0009507">
    <property type="term" value="C:chloroplast"/>
    <property type="evidence" value="ECO:0007669"/>
    <property type="project" value="UniProtKB-SubCell"/>
</dbReference>
<evidence type="ECO:0000256" key="18">
    <source>
        <dbReference type="RuleBase" id="RU004161"/>
    </source>
</evidence>
<comment type="subunit">
    <text evidence="17">Homooctamer.</text>
</comment>
<evidence type="ECO:0000256" key="17">
    <source>
        <dbReference type="RuleBase" id="RU000515"/>
    </source>
</evidence>
<evidence type="ECO:0000256" key="12">
    <source>
        <dbReference type="ARBA" id="ARBA00023171"/>
    </source>
</evidence>
<dbReference type="Proteomes" id="UP000232323">
    <property type="component" value="Unassembled WGS sequence"/>
</dbReference>
<evidence type="ECO:0000256" key="7">
    <source>
        <dbReference type="ARBA" id="ARBA00022640"/>
    </source>
</evidence>
<dbReference type="PANTHER" id="PTHR11458:SF0">
    <property type="entry name" value="DELTA-AMINOLEVULINIC ACID DEHYDRATASE"/>
    <property type="match status" value="1"/>
</dbReference>
<reference evidence="20 21" key="1">
    <citation type="submission" date="2017-08" db="EMBL/GenBank/DDBJ databases">
        <title>Acidophilic green algal genome provides insights into adaptation to an acidic environment.</title>
        <authorList>
            <person name="Hirooka S."/>
            <person name="Hirose Y."/>
            <person name="Kanesaki Y."/>
            <person name="Higuchi S."/>
            <person name="Fujiwara T."/>
            <person name="Onuma R."/>
            <person name="Era A."/>
            <person name="Ohbayashi R."/>
            <person name="Uzuka A."/>
            <person name="Nozaki H."/>
            <person name="Yoshikawa H."/>
            <person name="Miyagishima S.Y."/>
        </authorList>
    </citation>
    <scope>NUCLEOTIDE SEQUENCE [LARGE SCALE GENOMIC DNA]</scope>
    <source>
        <strain evidence="20 21">NIES-2499</strain>
    </source>
</reference>
<dbReference type="PRINTS" id="PR00144">
    <property type="entry name" value="DALDHYDRTASE"/>
</dbReference>
<evidence type="ECO:0000256" key="19">
    <source>
        <dbReference type="SAM" id="MobiDB-lite"/>
    </source>
</evidence>
<comment type="cofactor">
    <cofactor evidence="1">
        <name>Mg(2+)</name>
        <dbReference type="ChEBI" id="CHEBI:18420"/>
    </cofactor>
</comment>